<evidence type="ECO:0000313" key="2">
    <source>
        <dbReference type="Proteomes" id="UP001286313"/>
    </source>
</evidence>
<accession>A0AAE1FL59</accession>
<protein>
    <recommendedName>
        <fullName evidence="3">RNA-directed DNA polymerase from mobile element jockey</fullName>
    </recommendedName>
</protein>
<comment type="caution">
    <text evidence="1">The sequence shown here is derived from an EMBL/GenBank/DDBJ whole genome shotgun (WGS) entry which is preliminary data.</text>
</comment>
<keyword evidence="2" id="KW-1185">Reference proteome</keyword>
<dbReference type="EMBL" id="JAWQEG010001919">
    <property type="protein sequence ID" value="KAK3875779.1"/>
    <property type="molecule type" value="Genomic_DNA"/>
</dbReference>
<reference evidence="1" key="1">
    <citation type="submission" date="2023-10" db="EMBL/GenBank/DDBJ databases">
        <title>Genome assemblies of two species of porcelain crab, Petrolisthes cinctipes and Petrolisthes manimaculis (Anomura: Porcellanidae).</title>
        <authorList>
            <person name="Angst P."/>
        </authorList>
    </citation>
    <scope>NUCLEOTIDE SEQUENCE</scope>
    <source>
        <strain evidence="1">PB745_01</strain>
        <tissue evidence="1">Gill</tissue>
    </source>
</reference>
<gene>
    <name evidence="1" type="ORF">Pcinc_019358</name>
</gene>
<dbReference type="AlphaFoldDB" id="A0AAE1FL59"/>
<name>A0AAE1FL59_PETCI</name>
<evidence type="ECO:0000313" key="1">
    <source>
        <dbReference type="EMBL" id="KAK3875779.1"/>
    </source>
</evidence>
<organism evidence="1 2">
    <name type="scientific">Petrolisthes cinctipes</name>
    <name type="common">Flat porcelain crab</name>
    <dbReference type="NCBI Taxonomy" id="88211"/>
    <lineage>
        <taxon>Eukaryota</taxon>
        <taxon>Metazoa</taxon>
        <taxon>Ecdysozoa</taxon>
        <taxon>Arthropoda</taxon>
        <taxon>Crustacea</taxon>
        <taxon>Multicrustacea</taxon>
        <taxon>Malacostraca</taxon>
        <taxon>Eumalacostraca</taxon>
        <taxon>Eucarida</taxon>
        <taxon>Decapoda</taxon>
        <taxon>Pleocyemata</taxon>
        <taxon>Anomura</taxon>
        <taxon>Galatheoidea</taxon>
        <taxon>Porcellanidae</taxon>
        <taxon>Petrolisthes</taxon>
    </lineage>
</organism>
<proteinExistence type="predicted"/>
<sequence>MLASAQNVELGHEGSNDVKVHTNKLKEKLSSHNNLLGKLTNSNWGADPKTLKQTALALCYSTAEYCAPIWARSCHASKVDPELNKVCRTITGALKPTPLPALYRLASIAPPSIKRDTLRKCERDKQLSDNRHPLYGYQEIRRRLKSRKSFVTTNGLGDIRRQIGAVERR</sequence>
<dbReference type="Proteomes" id="UP001286313">
    <property type="component" value="Unassembled WGS sequence"/>
</dbReference>
<evidence type="ECO:0008006" key="3">
    <source>
        <dbReference type="Google" id="ProtNLM"/>
    </source>
</evidence>